<evidence type="ECO:0000256" key="4">
    <source>
        <dbReference type="ARBA" id="ARBA00022544"/>
    </source>
</evidence>
<evidence type="ECO:0000256" key="8">
    <source>
        <dbReference type="SAM" id="Phobius"/>
    </source>
</evidence>
<feature type="transmembrane region" description="Helical" evidence="8">
    <location>
        <begin position="12"/>
        <end position="34"/>
    </location>
</feature>
<feature type="transmembrane region" description="Helical" evidence="8">
    <location>
        <begin position="273"/>
        <end position="293"/>
    </location>
</feature>
<keyword evidence="7 8" id="KW-0472">Membrane</keyword>
<keyword evidence="4" id="KW-0309">Germination</keyword>
<keyword evidence="3" id="KW-0813">Transport</keyword>
<dbReference type="NCBIfam" id="TIGR00912">
    <property type="entry name" value="2A0309"/>
    <property type="match status" value="1"/>
</dbReference>
<evidence type="ECO:0000256" key="2">
    <source>
        <dbReference type="ARBA" id="ARBA00007998"/>
    </source>
</evidence>
<feature type="transmembrane region" description="Helical" evidence="8">
    <location>
        <begin position="146"/>
        <end position="168"/>
    </location>
</feature>
<accession>A0ABU5J126</accession>
<gene>
    <name evidence="9" type="ORF">SM124_15485</name>
</gene>
<evidence type="ECO:0000313" key="10">
    <source>
        <dbReference type="Proteomes" id="UP001290455"/>
    </source>
</evidence>
<reference evidence="9 10" key="1">
    <citation type="submission" date="2023-11" db="EMBL/GenBank/DDBJ databases">
        <title>Bacillus jintuensis, isolated from a mudflat on the Beibu Gulf coast.</title>
        <authorList>
            <person name="Li M."/>
        </authorList>
    </citation>
    <scope>NUCLEOTIDE SEQUENCE [LARGE SCALE GENOMIC DNA]</scope>
    <source>
        <strain evidence="9 10">31A1R</strain>
    </source>
</reference>
<proteinExistence type="inferred from homology"/>
<dbReference type="PANTHER" id="PTHR34975">
    <property type="entry name" value="SPORE GERMINATION PROTEIN A2"/>
    <property type="match status" value="1"/>
</dbReference>
<dbReference type="InterPro" id="IPR004761">
    <property type="entry name" value="Spore_GerAB"/>
</dbReference>
<dbReference type="EMBL" id="JAXOFX010000011">
    <property type="protein sequence ID" value="MDZ5473120.1"/>
    <property type="molecule type" value="Genomic_DNA"/>
</dbReference>
<feature type="transmembrane region" description="Helical" evidence="8">
    <location>
        <begin position="188"/>
        <end position="209"/>
    </location>
</feature>
<sequence>MKVNLYPKKAYLFNTFLVAFIIHAAQAGVGIAGLPRIVFLTAKHDAWISVFFAGVLTAGVIYIILFMLNQYESADLYGIHYDIFGKYIGALLSLIYVLYLLSACFIIVMNYVEIVQAWVFPDLQTWVLSLILLLLGVYGVLGGIRVVVGICFMSVILTIWLAFMLSAPLGHLDVTHLLPIWETKTLDIIKGISKTALSIIGFELLLFVFPYIENKKRANFYAQMGNAYTTLLFTVVTLVSIGFFSEVSLTRTIWPVLSMFKIIQFPNLERFEFIAISFWMLIVLPNICIYLWAATKGIKRVFGKNQRRYIFIAASIIWGLCFFIRARYQMNMVTDWVGRISYGTAFIYPVLLAAIVLVKKKLFKGGKKNETSS</sequence>
<feature type="transmembrane region" description="Helical" evidence="8">
    <location>
        <begin position="309"/>
        <end position="328"/>
    </location>
</feature>
<name>A0ABU5J126_9BACI</name>
<keyword evidence="5 8" id="KW-0812">Transmembrane</keyword>
<feature type="transmembrane region" description="Helical" evidence="8">
    <location>
        <begin position="230"/>
        <end position="253"/>
    </location>
</feature>
<organism evidence="9 10">
    <name type="scientific">Robertmurraya mangrovi</name>
    <dbReference type="NCBI Taxonomy" id="3098077"/>
    <lineage>
        <taxon>Bacteria</taxon>
        <taxon>Bacillati</taxon>
        <taxon>Bacillota</taxon>
        <taxon>Bacilli</taxon>
        <taxon>Bacillales</taxon>
        <taxon>Bacillaceae</taxon>
        <taxon>Robertmurraya</taxon>
    </lineage>
</organism>
<feature type="transmembrane region" description="Helical" evidence="8">
    <location>
        <begin position="46"/>
        <end position="68"/>
    </location>
</feature>
<dbReference type="PANTHER" id="PTHR34975:SF2">
    <property type="entry name" value="SPORE GERMINATION PROTEIN A2"/>
    <property type="match status" value="1"/>
</dbReference>
<evidence type="ECO:0000313" key="9">
    <source>
        <dbReference type="EMBL" id="MDZ5473120.1"/>
    </source>
</evidence>
<comment type="subcellular location">
    <subcellularLocation>
        <location evidence="1">Membrane</location>
        <topology evidence="1">Multi-pass membrane protein</topology>
    </subcellularLocation>
</comment>
<evidence type="ECO:0000256" key="7">
    <source>
        <dbReference type="ARBA" id="ARBA00023136"/>
    </source>
</evidence>
<feature type="transmembrane region" description="Helical" evidence="8">
    <location>
        <begin position="340"/>
        <end position="358"/>
    </location>
</feature>
<evidence type="ECO:0000256" key="5">
    <source>
        <dbReference type="ARBA" id="ARBA00022692"/>
    </source>
</evidence>
<comment type="similarity">
    <text evidence="2">Belongs to the amino acid-polyamine-organocation (APC) superfamily. Spore germination protein (SGP) (TC 2.A.3.9) family.</text>
</comment>
<dbReference type="RefSeq" id="WP_322447422.1">
    <property type="nucleotide sequence ID" value="NZ_JAXOFX010000011.1"/>
</dbReference>
<evidence type="ECO:0000256" key="6">
    <source>
        <dbReference type="ARBA" id="ARBA00022989"/>
    </source>
</evidence>
<comment type="caution">
    <text evidence="9">The sequence shown here is derived from an EMBL/GenBank/DDBJ whole genome shotgun (WGS) entry which is preliminary data.</text>
</comment>
<keyword evidence="10" id="KW-1185">Reference proteome</keyword>
<feature type="transmembrane region" description="Helical" evidence="8">
    <location>
        <begin position="123"/>
        <end position="141"/>
    </location>
</feature>
<keyword evidence="6 8" id="KW-1133">Transmembrane helix</keyword>
<evidence type="ECO:0000256" key="3">
    <source>
        <dbReference type="ARBA" id="ARBA00022448"/>
    </source>
</evidence>
<dbReference type="Pfam" id="PF03845">
    <property type="entry name" value="Spore_permease"/>
    <property type="match status" value="1"/>
</dbReference>
<protein>
    <submittedName>
        <fullName evidence="9">GerAB/ArcD/ProY family transporter</fullName>
    </submittedName>
</protein>
<dbReference type="Proteomes" id="UP001290455">
    <property type="component" value="Unassembled WGS sequence"/>
</dbReference>
<feature type="transmembrane region" description="Helical" evidence="8">
    <location>
        <begin position="88"/>
        <end position="111"/>
    </location>
</feature>
<evidence type="ECO:0000256" key="1">
    <source>
        <dbReference type="ARBA" id="ARBA00004141"/>
    </source>
</evidence>